<feature type="domain" description="Transposase (putative) gypsy type" evidence="2">
    <location>
        <begin position="46"/>
        <end position="95"/>
    </location>
</feature>
<keyword evidence="1" id="KW-1133">Transmembrane helix</keyword>
<reference evidence="4" key="2">
    <citation type="journal article" date="2018" name="Plant J.">
        <title>The Sorghum bicolor reference genome: improved assembly, gene annotations, a transcriptome atlas, and signatures of genome organization.</title>
        <authorList>
            <person name="McCormick R.F."/>
            <person name="Truong S.K."/>
            <person name="Sreedasyam A."/>
            <person name="Jenkins J."/>
            <person name="Shu S."/>
            <person name="Sims D."/>
            <person name="Kennedy M."/>
            <person name="Amirebrahimi M."/>
            <person name="Weers B.D."/>
            <person name="McKinley B."/>
            <person name="Mattison A."/>
            <person name="Morishige D.T."/>
            <person name="Grimwood J."/>
            <person name="Schmutz J."/>
            <person name="Mullet J.E."/>
        </authorList>
    </citation>
    <scope>NUCLEOTIDE SEQUENCE [LARGE SCALE GENOMIC DNA]</scope>
    <source>
        <strain evidence="4">cv. BTx623</strain>
    </source>
</reference>
<dbReference type="EMBL" id="CM000762">
    <property type="protein sequence ID" value="EES00005.1"/>
    <property type="molecule type" value="Genomic_DNA"/>
</dbReference>
<feature type="transmembrane region" description="Helical" evidence="1">
    <location>
        <begin position="41"/>
        <end position="59"/>
    </location>
</feature>
<protein>
    <recommendedName>
        <fullName evidence="2">Transposase (putative) gypsy type domain-containing protein</fullName>
    </recommendedName>
</protein>
<evidence type="ECO:0000313" key="4">
    <source>
        <dbReference type="Proteomes" id="UP000000768"/>
    </source>
</evidence>
<dbReference type="AlphaFoldDB" id="C5XJM6"/>
<dbReference type="PANTHER" id="PTHR33026:SF7">
    <property type="entry name" value="OS03G0100275 PROTEIN"/>
    <property type="match status" value="1"/>
</dbReference>
<sequence>MASPALQLCEPSKACVLALRDYLPDGLKLELRSPPKKNKKGMSLTFASFVFAGAVPPYSDFLLDVLRYYHIQLAHLTPFSILSLSVFAHLCVNWYIHVPRRKTDRWSQNWFFIQDLDRHTETAVPTTLAVSRPSWTEVLTSKRRGELESLRQRVAELSRSGLTGDKVMLDAVKHRLAPLRKEPKIFPGGPIPS</sequence>
<dbReference type="Gramene" id="EES00005">
    <property type="protein sequence ID" value="EES00005"/>
    <property type="gene ID" value="SORBI_3003G006800"/>
</dbReference>
<evidence type="ECO:0000313" key="3">
    <source>
        <dbReference type="EMBL" id="EES00005.1"/>
    </source>
</evidence>
<dbReference type="Pfam" id="PF04195">
    <property type="entry name" value="Transposase_28"/>
    <property type="match status" value="1"/>
</dbReference>
<dbReference type="InParanoid" id="C5XJM6"/>
<dbReference type="HOGENOM" id="CLU_1411042_0_0_1"/>
<reference evidence="3 4" key="1">
    <citation type="journal article" date="2009" name="Nature">
        <title>The Sorghum bicolor genome and the diversification of grasses.</title>
        <authorList>
            <person name="Paterson A.H."/>
            <person name="Bowers J.E."/>
            <person name="Bruggmann R."/>
            <person name="Dubchak I."/>
            <person name="Grimwood J."/>
            <person name="Gundlach H."/>
            <person name="Haberer G."/>
            <person name="Hellsten U."/>
            <person name="Mitros T."/>
            <person name="Poliakov A."/>
            <person name="Schmutz J."/>
            <person name="Spannagl M."/>
            <person name="Tang H."/>
            <person name="Wang X."/>
            <person name="Wicker T."/>
            <person name="Bharti A.K."/>
            <person name="Chapman J."/>
            <person name="Feltus F.A."/>
            <person name="Gowik U."/>
            <person name="Grigoriev I.V."/>
            <person name="Lyons E."/>
            <person name="Maher C.A."/>
            <person name="Martis M."/>
            <person name="Narechania A."/>
            <person name="Otillar R.P."/>
            <person name="Penning B.W."/>
            <person name="Salamov A.A."/>
            <person name="Wang Y."/>
            <person name="Zhang L."/>
            <person name="Carpita N.C."/>
            <person name="Freeling M."/>
            <person name="Gingle A.R."/>
            <person name="Hash C.T."/>
            <person name="Keller B."/>
            <person name="Klein P."/>
            <person name="Kresovich S."/>
            <person name="McCann M.C."/>
            <person name="Ming R."/>
            <person name="Peterson D.G."/>
            <person name="Mehboob-ur-Rahman"/>
            <person name="Ware D."/>
            <person name="Westhoff P."/>
            <person name="Mayer K.F."/>
            <person name="Messing J."/>
            <person name="Rokhsar D.S."/>
        </authorList>
    </citation>
    <scope>NUCLEOTIDE SEQUENCE [LARGE SCALE GENOMIC DNA]</scope>
    <source>
        <strain evidence="4">cv. BTx623</strain>
    </source>
</reference>
<dbReference type="PANTHER" id="PTHR33026">
    <property type="entry name" value="OS06G0360600 PROTEIN"/>
    <property type="match status" value="1"/>
</dbReference>
<feature type="transmembrane region" description="Helical" evidence="1">
    <location>
        <begin position="79"/>
        <end position="96"/>
    </location>
</feature>
<organism evidence="3 4">
    <name type="scientific">Sorghum bicolor</name>
    <name type="common">Sorghum</name>
    <name type="synonym">Sorghum vulgare</name>
    <dbReference type="NCBI Taxonomy" id="4558"/>
    <lineage>
        <taxon>Eukaryota</taxon>
        <taxon>Viridiplantae</taxon>
        <taxon>Streptophyta</taxon>
        <taxon>Embryophyta</taxon>
        <taxon>Tracheophyta</taxon>
        <taxon>Spermatophyta</taxon>
        <taxon>Magnoliopsida</taxon>
        <taxon>Liliopsida</taxon>
        <taxon>Poales</taxon>
        <taxon>Poaceae</taxon>
        <taxon>PACMAD clade</taxon>
        <taxon>Panicoideae</taxon>
        <taxon>Andropogonodae</taxon>
        <taxon>Andropogoneae</taxon>
        <taxon>Sorghinae</taxon>
        <taxon>Sorghum</taxon>
    </lineage>
</organism>
<dbReference type="InterPro" id="IPR007321">
    <property type="entry name" value="Transposase_28"/>
</dbReference>
<keyword evidence="1" id="KW-0472">Membrane</keyword>
<keyword evidence="4" id="KW-1185">Reference proteome</keyword>
<name>C5XJM6_SORBI</name>
<evidence type="ECO:0000259" key="2">
    <source>
        <dbReference type="Pfam" id="PF04195"/>
    </source>
</evidence>
<keyword evidence="1" id="KW-0812">Transmembrane</keyword>
<dbReference type="Proteomes" id="UP000000768">
    <property type="component" value="Chromosome 3"/>
</dbReference>
<gene>
    <name evidence="3" type="ORF">SORBI_3003G006800</name>
</gene>
<proteinExistence type="predicted"/>
<evidence type="ECO:0000256" key="1">
    <source>
        <dbReference type="SAM" id="Phobius"/>
    </source>
</evidence>
<accession>C5XJM6</accession>